<feature type="non-terminal residue" evidence="11">
    <location>
        <position position="1"/>
    </location>
</feature>
<evidence type="ECO:0000256" key="5">
    <source>
        <dbReference type="ARBA" id="ARBA00022853"/>
    </source>
</evidence>
<dbReference type="EMBL" id="JAUNZN010000013">
    <property type="protein sequence ID" value="KAK4813063.1"/>
    <property type="molecule type" value="Genomic_DNA"/>
</dbReference>
<name>A0AAN7RZJ7_MYCAM</name>
<dbReference type="Gene3D" id="1.25.40.10">
    <property type="entry name" value="Tetratricopeptide repeat domain"/>
    <property type="match status" value="2"/>
</dbReference>
<evidence type="ECO:0000256" key="2">
    <source>
        <dbReference type="ARBA" id="ARBA00022553"/>
    </source>
</evidence>
<comment type="caution">
    <text evidence="11">The sequence shown here is derived from an EMBL/GenBank/DDBJ whole genome shotgun (WGS) entry which is preliminary data.</text>
</comment>
<organism evidence="11 12">
    <name type="scientific">Mycteria americana</name>
    <name type="common">Wood stork</name>
    <dbReference type="NCBI Taxonomy" id="33587"/>
    <lineage>
        <taxon>Eukaryota</taxon>
        <taxon>Metazoa</taxon>
        <taxon>Chordata</taxon>
        <taxon>Craniata</taxon>
        <taxon>Vertebrata</taxon>
        <taxon>Euteleostomi</taxon>
        <taxon>Archelosauria</taxon>
        <taxon>Archosauria</taxon>
        <taxon>Dinosauria</taxon>
        <taxon>Saurischia</taxon>
        <taxon>Theropoda</taxon>
        <taxon>Coelurosauria</taxon>
        <taxon>Aves</taxon>
        <taxon>Neognathae</taxon>
        <taxon>Neoaves</taxon>
        <taxon>Aequornithes</taxon>
        <taxon>Ciconiiformes</taxon>
        <taxon>Ciconiidae</taxon>
        <taxon>Mycteria</taxon>
    </lineage>
</organism>
<protein>
    <recommendedName>
        <fullName evidence="7">Calcineurin-binding protein cabin-1</fullName>
    </recommendedName>
    <alternativeName>
        <fullName evidence="8">Calcineurin inhibitor</fullName>
    </alternativeName>
</protein>
<dbReference type="PANTHER" id="PTHR15502:SF7">
    <property type="entry name" value="CALCINEURIN-BINDING PROTEIN CABIN-1"/>
    <property type="match status" value="1"/>
</dbReference>
<comment type="subcellular location">
    <subcellularLocation>
        <location evidence="1">Nucleus</location>
    </subcellularLocation>
</comment>
<accession>A0AAN7RZJ7</accession>
<evidence type="ECO:0000256" key="10">
    <source>
        <dbReference type="SAM" id="MobiDB-lite"/>
    </source>
</evidence>
<dbReference type="Proteomes" id="UP001333110">
    <property type="component" value="Unassembled WGS sequence"/>
</dbReference>
<dbReference type="PANTHER" id="PTHR15502">
    <property type="entry name" value="CALCINEURIN-BINDING PROTEIN CABIN 1-RELATED"/>
    <property type="match status" value="1"/>
</dbReference>
<keyword evidence="4 9" id="KW-0802">TPR repeat</keyword>
<evidence type="ECO:0000313" key="12">
    <source>
        <dbReference type="Proteomes" id="UP001333110"/>
    </source>
</evidence>
<feature type="compositionally biased region" description="Low complexity" evidence="10">
    <location>
        <begin position="1586"/>
        <end position="1603"/>
    </location>
</feature>
<evidence type="ECO:0000256" key="4">
    <source>
        <dbReference type="ARBA" id="ARBA00022803"/>
    </source>
</evidence>
<dbReference type="FunFam" id="1.25.40.10:FF:000654">
    <property type="entry name" value="Calcineurin-binding protein 1"/>
    <property type="match status" value="1"/>
</dbReference>
<proteinExistence type="predicted"/>
<evidence type="ECO:0000256" key="1">
    <source>
        <dbReference type="ARBA" id="ARBA00004123"/>
    </source>
</evidence>
<sequence length="1665" mass="188979">IRIAALNASSTIEDDYEGTFKSHKTQTKEAQEAEAFALYHKALDLQKHDRFEESAKAYHELLEIRLLREAVLSGDEKEGLKHPGLMLKYSTYKNLAQLAAQRDDLETAMEFYLEAVMLDSTDVNLWYKIGRVAIKLIRLPLARHAFEEGLRCNPDHWPCLDNLITILYTLSDYTTCLYFICKALEKDCLYSKGLVLKEKIFEEQPCLRKDSLRMFLKCDMSIHNVNVSAAETGRIIDEALELRKKRQALLVRDREPDLRLVQPIPFFTWKCLGEALLAMYHHLTTCDPPRPSLGKRIDLSEYRDPVQHLILSPTSTPVSVIQPTPVSTNPVVTMPDPVLPYTPTTPSFPSHSQNSLEPGATVGEQGDISSGDKSKKGVKRRRITEDSGETAKRRSARVRNTKCKKEEKVDFQELLVKFLPSRLRKLDPEEEEDPFNNYEVQSEIKEENFQHVGPHRMSFDSTTFMESEKQDVHEFLLDNLNNGGILELMMRYLKVISQKFLVKWPPGLCEVVLSIYNSWRKHSSSLPNPLLRDSSNEHIKDMMLMSLSCMELQLDQWLLTKGKSSTVSPRNCPAASVNGKFGPDFPGTHFLGDLLQLSFASSQRDLFEEGWMEFVTRVYWLKARFLALQGDMEQALENYDICTEMLQSSTTVQAKAGNECSIVIRLPNLHVDSVVSLEEIEKNLKSLERCQSLEEIQRLYEAGDYNAVVHLLRPTLCFNSYGRAKHLEFVTSIPERPAQLLLLQDSLLKLKDYKQCFERSEVALNEAIQQMINMTAASAKEEWVATVTQLLRGIDTSLSSVNSILKDSSITPSLIRLTNNLIQCVRDALSTPVLDSVTADDTKLCGSVDLIEGRKALQRDLDRLDRWAEANCLGEEWLESCQAEKDLGVLVDSRLNMSQQCAQVAKKANGILACIKNSVASRSRAVIVPLYLALVRPHLEFCVQFWAPHSKRDIEGLERVQRRATKLVKGLEQKSDEERLRELGLFSLEKRRLRGDLIALYNYLKGGCREVGVGLFSQVTSDRTRGNGLKLRQGGFRLDIRKFYFTERVIKHWTRLPREVVESPSLEVFKRCLDEVLRDMIIDCSMAVQEEPKEPYVSSVLPWIILHRIIQHEEDAFRSLCCQQQQNQGEEVSPDTPMLPSSLMLLNTAHEYLGRRSWCCNSDGALLKFYVQVLQKELAASTSEDTHPYKEELETALEQCFYCLYGFPSKKSKARYLEEHSVQQVDLTWEDALFMFEYFKPKTLPEFDSYKTSTVSADLANLLKKTATIVPRTDKPMLSLDTVSAYIEGTCSKAPSLPDGADYSPPVVTELYYLLADYHFKNKEQSKAIKFYMHDICICPNRFDSWAGMALARASRIQDKLNSNELKSDGPIWKHSTPVLNCFKRALEIDSSNLSLWIEYGTISYALHSFASRQLKQWKSELPPEVVQQMEERRDSMLETAKLCFTSASRCEGDGDEEEWLIHYMLGKIAEKQKQPPVVYLLHYKQAGHYLHEEAARYPKKIHYHNPPELAMEALEVYFRLHASILKLVGKPDSGVDAEILVSFMKEASEGPFARGEEKNTPKVAEKEKACMIDEDSHSSAGTVPGPGTSLPSSSGPGLTSPPYTATPVDHDYVKCKKPRQQATPDGTVPVLNTGSTGRAKCLSELIGKDVGPVFRRLDTVSVPV</sequence>
<dbReference type="GO" id="GO:0006325">
    <property type="term" value="P:chromatin organization"/>
    <property type="evidence" value="ECO:0007669"/>
    <property type="project" value="UniProtKB-KW"/>
</dbReference>
<dbReference type="InterPro" id="IPR011990">
    <property type="entry name" value="TPR-like_helical_dom_sf"/>
</dbReference>
<evidence type="ECO:0000256" key="8">
    <source>
        <dbReference type="ARBA" id="ARBA00078627"/>
    </source>
</evidence>
<feature type="repeat" description="TPR" evidence="9">
    <location>
        <begin position="123"/>
        <end position="156"/>
    </location>
</feature>
<dbReference type="GO" id="GO:0005634">
    <property type="term" value="C:nucleus"/>
    <property type="evidence" value="ECO:0007669"/>
    <property type="project" value="UniProtKB-SubCell"/>
</dbReference>
<feature type="repeat" description="TPR" evidence="9">
    <location>
        <begin position="89"/>
        <end position="122"/>
    </location>
</feature>
<evidence type="ECO:0000256" key="6">
    <source>
        <dbReference type="ARBA" id="ARBA00023242"/>
    </source>
</evidence>
<keyword evidence="12" id="KW-1185">Reference proteome</keyword>
<keyword evidence="6" id="KW-0539">Nucleus</keyword>
<keyword evidence="3" id="KW-0677">Repeat</keyword>
<feature type="compositionally biased region" description="Basic and acidic residues" evidence="10">
    <location>
        <begin position="383"/>
        <end position="392"/>
    </location>
</feature>
<dbReference type="SMART" id="SM00028">
    <property type="entry name" value="TPR"/>
    <property type="match status" value="5"/>
</dbReference>
<dbReference type="FunFam" id="1.25.40.10:FF:000076">
    <property type="entry name" value="calcineurin-binding protein cabin-1 isoform X1"/>
    <property type="match status" value="1"/>
</dbReference>
<keyword evidence="2" id="KW-0597">Phosphoprotein</keyword>
<evidence type="ECO:0000256" key="3">
    <source>
        <dbReference type="ARBA" id="ARBA00022737"/>
    </source>
</evidence>
<evidence type="ECO:0000256" key="9">
    <source>
        <dbReference type="PROSITE-ProRule" id="PRU00339"/>
    </source>
</evidence>
<feature type="compositionally biased region" description="Polar residues" evidence="10">
    <location>
        <begin position="342"/>
        <end position="356"/>
    </location>
</feature>
<feature type="region of interest" description="Disordered" evidence="10">
    <location>
        <begin position="339"/>
        <end position="401"/>
    </location>
</feature>
<evidence type="ECO:0000313" key="11">
    <source>
        <dbReference type="EMBL" id="KAK4813063.1"/>
    </source>
</evidence>
<keyword evidence="5" id="KW-0156">Chromatin regulator</keyword>
<reference evidence="11 12" key="1">
    <citation type="journal article" date="2023" name="J. Hered.">
        <title>Chromosome-level genome of the wood stork (Mycteria americana) provides insight into avian chromosome evolution.</title>
        <authorList>
            <person name="Flamio R. Jr."/>
            <person name="Ramstad K.M."/>
        </authorList>
    </citation>
    <scope>NUCLEOTIDE SEQUENCE [LARGE SCALE GENOMIC DNA]</scope>
    <source>
        <strain evidence="11">JAX WOST 10</strain>
    </source>
</reference>
<gene>
    <name evidence="11" type="ORF">QYF61_007565</name>
</gene>
<feature type="region of interest" description="Disordered" evidence="10">
    <location>
        <begin position="1576"/>
        <end position="1608"/>
    </location>
</feature>
<dbReference type="PROSITE" id="PS50005">
    <property type="entry name" value="TPR"/>
    <property type="match status" value="2"/>
</dbReference>
<dbReference type="InterPro" id="IPR019734">
    <property type="entry name" value="TPR_rpt"/>
</dbReference>
<dbReference type="GO" id="GO:0031491">
    <property type="term" value="F:nucleosome binding"/>
    <property type="evidence" value="ECO:0007669"/>
    <property type="project" value="TreeGrafter"/>
</dbReference>
<dbReference type="InterPro" id="IPR033053">
    <property type="entry name" value="Hir3/CABIN1"/>
</dbReference>
<dbReference type="SUPFAM" id="SSF48452">
    <property type="entry name" value="TPR-like"/>
    <property type="match status" value="2"/>
</dbReference>
<evidence type="ECO:0000256" key="7">
    <source>
        <dbReference type="ARBA" id="ARBA00071005"/>
    </source>
</evidence>